<accession>A0AA38UAV0</accession>
<reference evidence="1" key="1">
    <citation type="submission" date="2022-08" db="EMBL/GenBank/DDBJ databases">
        <authorList>
            <consortium name="DOE Joint Genome Institute"/>
            <person name="Min B."/>
            <person name="Riley R."/>
            <person name="Sierra-Patev S."/>
            <person name="Naranjo-Ortiz M."/>
            <person name="Looney B."/>
            <person name="Konkel Z."/>
            <person name="Slot J.C."/>
            <person name="Sakamoto Y."/>
            <person name="Steenwyk J.L."/>
            <person name="Rokas A."/>
            <person name="Carro J."/>
            <person name="Camarero S."/>
            <person name="Ferreira P."/>
            <person name="Molpeceres G."/>
            <person name="Ruiz-Duenas F.J."/>
            <person name="Serrano A."/>
            <person name="Henrissat B."/>
            <person name="Drula E."/>
            <person name="Hughes K.W."/>
            <person name="Mata J.L."/>
            <person name="Ishikawa N.K."/>
            <person name="Vargas-Isla R."/>
            <person name="Ushijima S."/>
            <person name="Smith C.A."/>
            <person name="Ahrendt S."/>
            <person name="Andreopoulos W."/>
            <person name="He G."/>
            <person name="Labutti K."/>
            <person name="Lipzen A."/>
            <person name="Ng V."/>
            <person name="Sandor L."/>
            <person name="Barry K."/>
            <person name="Martinez A.T."/>
            <person name="Xiao Y."/>
            <person name="Gibbons J.G."/>
            <person name="Terashima K."/>
            <person name="Hibbett D.S."/>
            <person name="Grigoriev I.V."/>
        </authorList>
    </citation>
    <scope>NUCLEOTIDE SEQUENCE</scope>
    <source>
        <strain evidence="1">TFB9207</strain>
    </source>
</reference>
<proteinExistence type="predicted"/>
<keyword evidence="2" id="KW-1185">Reference proteome</keyword>
<gene>
    <name evidence="1" type="ORF">F5878DRAFT_542253</name>
</gene>
<organism evidence="1 2">
    <name type="scientific">Lentinula raphanica</name>
    <dbReference type="NCBI Taxonomy" id="153919"/>
    <lineage>
        <taxon>Eukaryota</taxon>
        <taxon>Fungi</taxon>
        <taxon>Dikarya</taxon>
        <taxon>Basidiomycota</taxon>
        <taxon>Agaricomycotina</taxon>
        <taxon>Agaricomycetes</taxon>
        <taxon>Agaricomycetidae</taxon>
        <taxon>Agaricales</taxon>
        <taxon>Marasmiineae</taxon>
        <taxon>Omphalotaceae</taxon>
        <taxon>Lentinula</taxon>
    </lineage>
</organism>
<protein>
    <submittedName>
        <fullName evidence="1">Uncharacterized protein</fullName>
    </submittedName>
</protein>
<evidence type="ECO:0000313" key="2">
    <source>
        <dbReference type="Proteomes" id="UP001163846"/>
    </source>
</evidence>
<name>A0AA38UAV0_9AGAR</name>
<evidence type="ECO:0000313" key="1">
    <source>
        <dbReference type="EMBL" id="KAJ3835962.1"/>
    </source>
</evidence>
<dbReference type="EMBL" id="MU806361">
    <property type="protein sequence ID" value="KAJ3835962.1"/>
    <property type="molecule type" value="Genomic_DNA"/>
</dbReference>
<comment type="caution">
    <text evidence="1">The sequence shown here is derived from an EMBL/GenBank/DDBJ whole genome shotgun (WGS) entry which is preliminary data.</text>
</comment>
<dbReference type="AlphaFoldDB" id="A0AA38UAV0"/>
<sequence length="151" mass="17746">MVEVCEERKDREGLRFWQWVVLLLGRAGHEFMSDEEDMWCLDPSGSSSRRVPKAAKQVLHLRWRNDYFTKLFTFMEVTTGVEEMVFHHAGRPALPRIRVEKESTWPPPPNRPKSFFNPSWLANRSFVQLSALRLDDAEFVLHDFEGSYMDG</sequence>
<dbReference type="Proteomes" id="UP001163846">
    <property type="component" value="Unassembled WGS sequence"/>
</dbReference>